<reference evidence="1 2" key="1">
    <citation type="submission" date="2022-11" db="EMBL/GenBank/DDBJ databases">
        <title>Genome sequencing of Acetobacter type strain.</title>
        <authorList>
            <person name="Heo J."/>
            <person name="Lee D."/>
            <person name="Han B.-H."/>
            <person name="Hong S.-B."/>
            <person name="Kwon S.-W."/>
        </authorList>
    </citation>
    <scope>NUCLEOTIDE SEQUENCE [LARGE SCALE GENOMIC DNA]</scope>
    <source>
        <strain evidence="1 2">KACC 21251</strain>
    </source>
</reference>
<organism evidence="1 2">
    <name type="scientific">Acetobacter farinalis</name>
    <dbReference type="NCBI Taxonomy" id="1260984"/>
    <lineage>
        <taxon>Bacteria</taxon>
        <taxon>Pseudomonadati</taxon>
        <taxon>Pseudomonadota</taxon>
        <taxon>Alphaproteobacteria</taxon>
        <taxon>Acetobacterales</taxon>
        <taxon>Acetobacteraceae</taxon>
        <taxon>Acetobacter</taxon>
    </lineage>
</organism>
<keyword evidence="2" id="KW-1185">Reference proteome</keyword>
<dbReference type="EMBL" id="JAPIUX010000024">
    <property type="protein sequence ID" value="MCX2562152.1"/>
    <property type="molecule type" value="Genomic_DNA"/>
</dbReference>
<accession>A0ABT3QA27</accession>
<dbReference type="Pfam" id="PF11863">
    <property type="entry name" value="DUF3383"/>
    <property type="match status" value="2"/>
</dbReference>
<protein>
    <submittedName>
        <fullName evidence="1">DUF3383 family protein</fullName>
    </submittedName>
</protein>
<comment type="caution">
    <text evidence="1">The sequence shown here is derived from an EMBL/GenBank/DDBJ whole genome shotgun (WGS) entry which is preliminary data.</text>
</comment>
<dbReference type="Proteomes" id="UP001526446">
    <property type="component" value="Unassembled WGS sequence"/>
</dbReference>
<proteinExistence type="predicted"/>
<dbReference type="InterPro" id="IPR021808">
    <property type="entry name" value="DUF3383"/>
</dbReference>
<name>A0ABT3QA27_9PROT</name>
<dbReference type="RefSeq" id="WP_166123332.1">
    <property type="nucleotide sequence ID" value="NZ_JAPIUX010000024.1"/>
</dbReference>
<evidence type="ECO:0000313" key="2">
    <source>
        <dbReference type="Proteomes" id="UP001526446"/>
    </source>
</evidence>
<gene>
    <name evidence="1" type="ORF">OQ252_12200</name>
</gene>
<evidence type="ECO:0000313" key="1">
    <source>
        <dbReference type="EMBL" id="MCX2562152.1"/>
    </source>
</evidence>
<sequence>MTLPISSLVTVTPGVLSPGGTVSLLNGMVFSTNSGLCGGISSFSSAAEVAATCGVTSVEASIASIYFSGYANAQDTPEKLYLFQLPANPAATDYSASLSTAAEQATDWAPFLFAQEPEPAAQTAIAAWMAAHPNRYWGIVQDSNAAILTAGATTSFGATLQASGTPGLTCLFNANTQNSVSSSTSSGSSSSVVNGGTLAGALCLGWAASVNPNRSSGRTTLMFRSNGGVPPANLTASQAQALLANGYSFYDSYKSTDATFSFLNNGAVSGPFAWADSYINQIWMTASFQADLIRLFSSAGQIPYNAVGDSLIATSVQNTIDTALSFGAIQPNITLSDAQAQAVNAAAGRRIDSVLSTRGWYLLPGASLAAPAVRAARGTVQGRFFYTDGQSVQSIALASVEA</sequence>